<evidence type="ECO:0000313" key="1">
    <source>
        <dbReference type="EMBL" id="VEP13170.1"/>
    </source>
</evidence>
<organism evidence="1 2">
    <name type="scientific">Hyella patelloides LEGE 07179</name>
    <dbReference type="NCBI Taxonomy" id="945734"/>
    <lineage>
        <taxon>Bacteria</taxon>
        <taxon>Bacillati</taxon>
        <taxon>Cyanobacteriota</taxon>
        <taxon>Cyanophyceae</taxon>
        <taxon>Pleurocapsales</taxon>
        <taxon>Hyellaceae</taxon>
        <taxon>Hyella</taxon>
    </lineage>
</organism>
<evidence type="ECO:0000313" key="2">
    <source>
        <dbReference type="Proteomes" id="UP000320055"/>
    </source>
</evidence>
<gene>
    <name evidence="1" type="ORF">H1P_1870014</name>
</gene>
<accession>A0A563VP22</accession>
<name>A0A563VP22_9CYAN</name>
<keyword evidence="2" id="KW-1185">Reference proteome</keyword>
<dbReference type="AlphaFoldDB" id="A0A563VP22"/>
<sequence>MVLFSQLTIIDPNPKYSSTFSALKNQNEKDVAFGMSLVMQWEKVMQN</sequence>
<reference evidence="1 2" key="1">
    <citation type="submission" date="2019-01" db="EMBL/GenBank/DDBJ databases">
        <authorList>
            <person name="Brito A."/>
        </authorList>
    </citation>
    <scope>NUCLEOTIDE SEQUENCE [LARGE SCALE GENOMIC DNA]</scope>
    <source>
        <strain evidence="1">1</strain>
    </source>
</reference>
<dbReference type="Proteomes" id="UP000320055">
    <property type="component" value="Unassembled WGS sequence"/>
</dbReference>
<proteinExistence type="predicted"/>
<protein>
    <submittedName>
        <fullName evidence="1">Uncharacterized protein</fullName>
    </submittedName>
</protein>
<dbReference type="EMBL" id="CAACVJ010000098">
    <property type="protein sequence ID" value="VEP13170.1"/>
    <property type="molecule type" value="Genomic_DNA"/>
</dbReference>